<sequence length="488" mass="51970">MTTPAESVPIGSTVRLARRTKVRDRGRVLVGGVPTRVARLTHAARSGIVDGDLVVTDAVTSRLGTHLIESGLGNPAATTLPEVPLDGLTVVIPVYERAAALGRLLASLPHRVAGVIVVDDASPNGDAIAAVTREHGARLLRLDTNSGPAAARNAGLGIVTTTFVAFIDSDVEVEPGALELLLRHFADRRLAMAAPRVISTATPRSSWIARYEGARSSLDLGPDPALVRPRTPVAWVSSTCLVARVSELGPGFDASMRVGEDVDLVWRLVGEGRHVRFEPNAVVQHAPRETMRAWLGRKYFYGTGAHPLATRHPRDIAPAVLPGWGMAALALVSVQRPWAAWAAGGVVATALVSIARRVGHTAHPWRLSAELTSYGVLGMVGQGTALVLRHWWPAFAVAATASRRARRLVIAAAILDSTWEYLRLRPSLDPIRFAAARRLDDLAYGAGVWASVIRGRSIAALLPSLARTGSSRRAGVRSRRASTHESAG</sequence>
<dbReference type="Pfam" id="PF00535">
    <property type="entry name" value="Glycos_transf_2"/>
    <property type="match status" value="1"/>
</dbReference>
<evidence type="ECO:0000313" key="2">
    <source>
        <dbReference type="EMBL" id="GAA2026878.1"/>
    </source>
</evidence>
<gene>
    <name evidence="2" type="primary">mftF</name>
    <name evidence="2" type="ORF">GCM10009819_07650</name>
</gene>
<dbReference type="EMBL" id="BAAAPW010000001">
    <property type="protein sequence ID" value="GAA2026878.1"/>
    <property type="molecule type" value="Genomic_DNA"/>
</dbReference>
<evidence type="ECO:0000259" key="1">
    <source>
        <dbReference type="Pfam" id="PF00535"/>
    </source>
</evidence>
<dbReference type="NCBIfam" id="TIGR03965">
    <property type="entry name" value="mycofact_glyco"/>
    <property type="match status" value="1"/>
</dbReference>
<dbReference type="SUPFAM" id="SSF53448">
    <property type="entry name" value="Nucleotide-diphospho-sugar transferases"/>
    <property type="match status" value="1"/>
</dbReference>
<dbReference type="InterPro" id="IPR050834">
    <property type="entry name" value="Glycosyltransf_2"/>
</dbReference>
<dbReference type="PANTHER" id="PTHR43685">
    <property type="entry name" value="GLYCOSYLTRANSFERASE"/>
    <property type="match status" value="1"/>
</dbReference>
<proteinExistence type="predicted"/>
<dbReference type="Gene3D" id="3.90.550.10">
    <property type="entry name" value="Spore Coat Polysaccharide Biosynthesis Protein SpsA, Chain A"/>
    <property type="match status" value="1"/>
</dbReference>
<dbReference type="InterPro" id="IPR023981">
    <property type="entry name" value="MftF"/>
</dbReference>
<accession>A0ABN2U2N7</accession>
<name>A0ABN2U2N7_9MICO</name>
<dbReference type="InterPro" id="IPR001173">
    <property type="entry name" value="Glyco_trans_2-like"/>
</dbReference>
<dbReference type="PANTHER" id="PTHR43685:SF2">
    <property type="entry name" value="GLYCOSYLTRANSFERASE 2-LIKE DOMAIN-CONTAINING PROTEIN"/>
    <property type="match status" value="1"/>
</dbReference>
<keyword evidence="3" id="KW-1185">Reference proteome</keyword>
<comment type="caution">
    <text evidence="2">The sequence shown here is derived from an EMBL/GenBank/DDBJ whole genome shotgun (WGS) entry which is preliminary data.</text>
</comment>
<feature type="domain" description="Glycosyltransferase 2-like" evidence="1">
    <location>
        <begin position="89"/>
        <end position="202"/>
    </location>
</feature>
<dbReference type="Proteomes" id="UP001501196">
    <property type="component" value="Unassembled WGS sequence"/>
</dbReference>
<protein>
    <submittedName>
        <fullName evidence="2">Mycofactocin biosynthesis glycosyltransferase MftF</fullName>
    </submittedName>
</protein>
<evidence type="ECO:0000313" key="3">
    <source>
        <dbReference type="Proteomes" id="UP001501196"/>
    </source>
</evidence>
<reference evidence="2 3" key="1">
    <citation type="journal article" date="2019" name="Int. J. Syst. Evol. Microbiol.">
        <title>The Global Catalogue of Microorganisms (GCM) 10K type strain sequencing project: providing services to taxonomists for standard genome sequencing and annotation.</title>
        <authorList>
            <consortium name="The Broad Institute Genomics Platform"/>
            <consortium name="The Broad Institute Genome Sequencing Center for Infectious Disease"/>
            <person name="Wu L."/>
            <person name="Ma J."/>
        </authorList>
    </citation>
    <scope>NUCLEOTIDE SEQUENCE [LARGE SCALE GENOMIC DNA]</scope>
    <source>
        <strain evidence="2 3">JCM 15672</strain>
    </source>
</reference>
<dbReference type="RefSeq" id="WP_344369581.1">
    <property type="nucleotide sequence ID" value="NZ_BAAAPW010000001.1"/>
</dbReference>
<organism evidence="2 3">
    <name type="scientific">Agromyces tropicus</name>
    <dbReference type="NCBI Taxonomy" id="555371"/>
    <lineage>
        <taxon>Bacteria</taxon>
        <taxon>Bacillati</taxon>
        <taxon>Actinomycetota</taxon>
        <taxon>Actinomycetes</taxon>
        <taxon>Micrococcales</taxon>
        <taxon>Microbacteriaceae</taxon>
        <taxon>Agromyces</taxon>
    </lineage>
</organism>
<dbReference type="InterPro" id="IPR029044">
    <property type="entry name" value="Nucleotide-diphossugar_trans"/>
</dbReference>